<gene>
    <name evidence="1" type="ordered locus">Srot_0723</name>
</gene>
<dbReference type="eggNOG" id="COG3832">
    <property type="taxonomic scope" value="Bacteria"/>
</dbReference>
<reference evidence="1 2" key="1">
    <citation type="journal article" date="2010" name="Stand. Genomic Sci.">
        <title>Complete genome sequence of Segniliparus rotundus type strain (CDC 1076).</title>
        <authorList>
            <person name="Sikorski J."/>
            <person name="Lapidus A."/>
            <person name="Copeland A."/>
            <person name="Misra M."/>
            <person name="Glavina Del Rio T."/>
            <person name="Nolan M."/>
            <person name="Lucas S."/>
            <person name="Chen F."/>
            <person name="Tice H."/>
            <person name="Cheng J.F."/>
            <person name="Jando M."/>
            <person name="Schneider S."/>
            <person name="Bruce D."/>
            <person name="Goodwin L."/>
            <person name="Pitluck S."/>
            <person name="Liolios K."/>
            <person name="Mikhailova N."/>
            <person name="Pati A."/>
            <person name="Ivanova N."/>
            <person name="Mavromatis K."/>
            <person name="Chen A."/>
            <person name="Palaniappan K."/>
            <person name="Chertkov O."/>
            <person name="Land M."/>
            <person name="Hauser L."/>
            <person name="Chang Y.J."/>
            <person name="Jeffries C.D."/>
            <person name="Brettin T."/>
            <person name="Detter J.C."/>
            <person name="Han C."/>
            <person name="Rohde M."/>
            <person name="Goker M."/>
            <person name="Bristow J."/>
            <person name="Eisen J.A."/>
            <person name="Markowitz V."/>
            <person name="Hugenholtz P."/>
            <person name="Kyrpides N.C."/>
            <person name="Klenk H.P."/>
        </authorList>
    </citation>
    <scope>NUCLEOTIDE SEQUENCE [LARGE SCALE GENOMIC DNA]</scope>
    <source>
        <strain evidence="2">ATCC BAA-972 / CDC 1076 / CIP 108378 / DSM 44985 / JCM 13578</strain>
    </source>
</reference>
<dbReference type="SUPFAM" id="SSF55961">
    <property type="entry name" value="Bet v1-like"/>
    <property type="match status" value="1"/>
</dbReference>
<evidence type="ECO:0000313" key="1">
    <source>
        <dbReference type="EMBL" id="ADG97205.1"/>
    </source>
</evidence>
<proteinExistence type="predicted"/>
<dbReference type="Proteomes" id="UP000002247">
    <property type="component" value="Chromosome"/>
</dbReference>
<dbReference type="EMBL" id="CP001958">
    <property type="protein sequence ID" value="ADG97205.1"/>
    <property type="molecule type" value="Genomic_DNA"/>
</dbReference>
<dbReference type="InterPro" id="IPR023393">
    <property type="entry name" value="START-like_dom_sf"/>
</dbReference>
<dbReference type="AlphaFoldDB" id="D6ZDE1"/>
<protein>
    <submittedName>
        <fullName evidence="1">Polyketide cyclase/dehydrase</fullName>
    </submittedName>
</protein>
<dbReference type="Pfam" id="PF10604">
    <property type="entry name" value="Polyketide_cyc2"/>
    <property type="match status" value="1"/>
</dbReference>
<dbReference type="RefSeq" id="WP_013137661.1">
    <property type="nucleotide sequence ID" value="NC_014168.1"/>
</dbReference>
<accession>D6ZDE1</accession>
<evidence type="ECO:0000313" key="2">
    <source>
        <dbReference type="Proteomes" id="UP000002247"/>
    </source>
</evidence>
<name>D6ZDE1_SEGRD</name>
<dbReference type="KEGG" id="srt:Srot_0723"/>
<dbReference type="HOGENOM" id="CLU_112867_2_0_11"/>
<organism evidence="1 2">
    <name type="scientific">Segniliparus rotundus (strain ATCC BAA-972 / CDC 1076 / CIP 108378 / DSM 44985 / JCM 13578)</name>
    <dbReference type="NCBI Taxonomy" id="640132"/>
    <lineage>
        <taxon>Bacteria</taxon>
        <taxon>Bacillati</taxon>
        <taxon>Actinomycetota</taxon>
        <taxon>Actinomycetes</taxon>
        <taxon>Mycobacteriales</taxon>
        <taxon>Segniliparaceae</taxon>
        <taxon>Segniliparus</taxon>
    </lineage>
</organism>
<sequence length="158" mass="17674">MAYESDVVSVERVIDAEASDVFDLLADANRHKDFDGSGTVVGAKGASQRLFLGAKFGMSMRMGFSYSMVNTVVAFEPNREIAWQPRASGPLGLLVGGRIWRYEILPADNGVLVRETWDITHESVLTKRKVRQMARATERNMRQTLDRIADLLEKPTRA</sequence>
<dbReference type="Gene3D" id="3.30.530.20">
    <property type="match status" value="1"/>
</dbReference>
<dbReference type="STRING" id="640132.Srot_0723"/>
<keyword evidence="2" id="KW-1185">Reference proteome</keyword>
<dbReference type="InterPro" id="IPR019587">
    <property type="entry name" value="Polyketide_cyclase/dehydratase"/>
</dbReference>
<dbReference type="OrthoDB" id="6624781at2"/>